<dbReference type="PANTHER" id="PTHR19328:SF75">
    <property type="entry name" value="ALDOSE SUGAR DEHYDROGENASE YLII"/>
    <property type="match status" value="1"/>
</dbReference>
<sequence>MSKTIICLFYSVLLLCCAPLNAAETFKTESVTKLAGVPWGLAQLDANTLIYTLRQGEAGVIDLKSGIAESISGLPDIEAVGQGGLMDVATAPGYQSGGWIYFTYSKLVNRKNATTLARAVLNGRKLERWEDLLVSHSGTSEAVHFGSRITFDDDGHVYFGVGDRGIRDSAQNTLNHAGTIMRLNLDGSVPKDNPFVNNNNYLPEIYSYGHRNPQGLHFDSKTNRLWEVEHGPRGGDEINLIGARKNYGWPVISFGKEYWGPISVGEGTKKAGMEQPVKVYIPSIAPGSLVVYNGNAFPGWQGDILVSALKLRHINRVEIDESGKAVAETRLLESLGERIRALLIGKEGYIYFSTDSGKVMRLVPDNS</sequence>
<reference evidence="3 4" key="1">
    <citation type="submission" date="2018-05" db="EMBL/GenBank/DDBJ databases">
        <title>Leucothrix arctica sp. nov., isolated from Arctic seawater.</title>
        <authorList>
            <person name="Choi A."/>
            <person name="Baek K."/>
        </authorList>
    </citation>
    <scope>NUCLEOTIDE SEQUENCE [LARGE SCALE GENOMIC DNA]</scope>
    <source>
        <strain evidence="3 4">JCM 18388</strain>
    </source>
</reference>
<dbReference type="AlphaFoldDB" id="A0A317CFG3"/>
<feature type="domain" description="Glucose/Sorbosone dehydrogenase" evidence="2">
    <location>
        <begin position="37"/>
        <end position="360"/>
    </location>
</feature>
<feature type="signal peptide" evidence="1">
    <location>
        <begin position="1"/>
        <end position="22"/>
    </location>
</feature>
<evidence type="ECO:0000313" key="4">
    <source>
        <dbReference type="Proteomes" id="UP000245539"/>
    </source>
</evidence>
<proteinExistence type="predicted"/>
<feature type="chain" id="PRO_5016388911" evidence="1">
    <location>
        <begin position="23"/>
        <end position="367"/>
    </location>
</feature>
<evidence type="ECO:0000313" key="3">
    <source>
        <dbReference type="EMBL" id="PWQ96143.1"/>
    </source>
</evidence>
<accession>A0A317CFG3</accession>
<dbReference type="OrthoDB" id="9770043at2"/>
<dbReference type="Pfam" id="PF07995">
    <property type="entry name" value="GSDH"/>
    <property type="match status" value="1"/>
</dbReference>
<comment type="caution">
    <text evidence="3">The sequence shown here is derived from an EMBL/GenBank/DDBJ whole genome shotgun (WGS) entry which is preliminary data.</text>
</comment>
<evidence type="ECO:0000256" key="1">
    <source>
        <dbReference type="SAM" id="SignalP"/>
    </source>
</evidence>
<evidence type="ECO:0000259" key="2">
    <source>
        <dbReference type="Pfam" id="PF07995"/>
    </source>
</evidence>
<dbReference type="RefSeq" id="WP_109838163.1">
    <property type="nucleotide sequence ID" value="NZ_QGKM01000038.1"/>
</dbReference>
<dbReference type="EMBL" id="QGKM01000038">
    <property type="protein sequence ID" value="PWQ96143.1"/>
    <property type="molecule type" value="Genomic_DNA"/>
</dbReference>
<dbReference type="SUPFAM" id="SSF50952">
    <property type="entry name" value="Soluble quinoprotein glucose dehydrogenase"/>
    <property type="match status" value="1"/>
</dbReference>
<dbReference type="Proteomes" id="UP000245539">
    <property type="component" value="Unassembled WGS sequence"/>
</dbReference>
<dbReference type="InterPro" id="IPR011041">
    <property type="entry name" value="Quinoprot_gluc/sorb_DH_b-prop"/>
</dbReference>
<dbReference type="InterPro" id="IPR011042">
    <property type="entry name" value="6-blade_b-propeller_TolB-like"/>
</dbReference>
<protein>
    <submittedName>
        <fullName evidence="3">Dehydrogenase</fullName>
    </submittedName>
</protein>
<dbReference type="Gene3D" id="2.120.10.30">
    <property type="entry name" value="TolB, C-terminal domain"/>
    <property type="match status" value="1"/>
</dbReference>
<gene>
    <name evidence="3" type="ORF">DKW60_13270</name>
</gene>
<dbReference type="InterPro" id="IPR012938">
    <property type="entry name" value="Glc/Sorbosone_DH"/>
</dbReference>
<keyword evidence="1" id="KW-0732">Signal</keyword>
<name>A0A317CFG3_9GAMM</name>
<organism evidence="3 4">
    <name type="scientific">Leucothrix pacifica</name>
    <dbReference type="NCBI Taxonomy" id="1247513"/>
    <lineage>
        <taxon>Bacteria</taxon>
        <taxon>Pseudomonadati</taxon>
        <taxon>Pseudomonadota</taxon>
        <taxon>Gammaproteobacteria</taxon>
        <taxon>Thiotrichales</taxon>
        <taxon>Thiotrichaceae</taxon>
        <taxon>Leucothrix</taxon>
    </lineage>
</organism>
<keyword evidence="4" id="KW-1185">Reference proteome</keyword>
<dbReference type="PANTHER" id="PTHR19328">
    <property type="entry name" value="HEDGEHOG-INTERACTING PROTEIN"/>
    <property type="match status" value="1"/>
</dbReference>